<name>A0ABR4JYD9_9EURO</name>
<dbReference type="InterPro" id="IPR008979">
    <property type="entry name" value="Galactose-bd-like_sf"/>
</dbReference>
<dbReference type="Pfam" id="PF17132">
    <property type="entry name" value="Glyco_hydro_106"/>
    <property type="match status" value="1"/>
</dbReference>
<accession>A0ABR4JYD9</accession>
<dbReference type="PANTHER" id="PTHR36848">
    <property type="entry name" value="DNA-BINDING PROTEIN (PUTATIVE SECRETED PROTEIN)-RELATED"/>
    <property type="match status" value="1"/>
</dbReference>
<protein>
    <recommendedName>
        <fullName evidence="4">Secreted protein</fullName>
    </recommendedName>
</protein>
<evidence type="ECO:0008006" key="4">
    <source>
        <dbReference type="Google" id="ProtNLM"/>
    </source>
</evidence>
<dbReference type="PROSITE" id="PS51257">
    <property type="entry name" value="PROKAR_LIPOPROTEIN"/>
    <property type="match status" value="1"/>
</dbReference>
<keyword evidence="3" id="KW-1185">Reference proteome</keyword>
<feature type="signal peptide" evidence="1">
    <location>
        <begin position="1"/>
        <end position="19"/>
    </location>
</feature>
<feature type="chain" id="PRO_5046499747" description="Secreted protein" evidence="1">
    <location>
        <begin position="20"/>
        <end position="961"/>
    </location>
</feature>
<proteinExistence type="predicted"/>
<comment type="caution">
    <text evidence="2">The sequence shown here is derived from an EMBL/GenBank/DDBJ whole genome shotgun (WGS) entry which is preliminary data.</text>
</comment>
<dbReference type="PANTHER" id="PTHR36848:SF2">
    <property type="entry name" value="SECRETED PROTEIN"/>
    <property type="match status" value="1"/>
</dbReference>
<evidence type="ECO:0000256" key="1">
    <source>
        <dbReference type="SAM" id="SignalP"/>
    </source>
</evidence>
<dbReference type="SUPFAM" id="SSF49785">
    <property type="entry name" value="Galactose-binding domain-like"/>
    <property type="match status" value="1"/>
</dbReference>
<dbReference type="InterPro" id="IPR053161">
    <property type="entry name" value="Ulvan_degrading_GH"/>
</dbReference>
<dbReference type="Proteomes" id="UP001610446">
    <property type="component" value="Unassembled WGS sequence"/>
</dbReference>
<organism evidence="2 3">
    <name type="scientific">Aspergillus pseudoustus</name>
    <dbReference type="NCBI Taxonomy" id="1810923"/>
    <lineage>
        <taxon>Eukaryota</taxon>
        <taxon>Fungi</taxon>
        <taxon>Dikarya</taxon>
        <taxon>Ascomycota</taxon>
        <taxon>Pezizomycotina</taxon>
        <taxon>Eurotiomycetes</taxon>
        <taxon>Eurotiomycetidae</taxon>
        <taxon>Eurotiales</taxon>
        <taxon>Aspergillaceae</taxon>
        <taxon>Aspergillus</taxon>
        <taxon>Aspergillus subgen. Nidulantes</taxon>
    </lineage>
</organism>
<sequence length="961" mass="105097">MVRLESLVLLHAASALGLACPAPTYPSSLGTFENPSARCRPRFRYWLPDAGVDKETVAANIRDSGARGAGGVEFVPFYNYGGETVEPSPQADWVTNGFGTPAFRNMFRAALQAHKDAGLFMDFALGPNQGQGVPASSDDEGLQWDLVPYSVEVASNKAFTGQIPGWGTGELIAVVTAQVLSQTNVSLPEIDSPFLSAQDSYLSLVLDHESLTDITDQVSENGRVSVTLPHSTDGVSHRLFAYYQKRTLHQNLHFTNNATETIWDNGSYAVDHYSARGAQTIIEFWEKHMLTNGIRELLIEVGNYGASVINDYRSVLEGCYREYLQTLTDWARKELHLEFSAQVSYNLPMDMEVNIPIVDAPECESLQFGDNVDAYRQFSGPAVLAGKNVISNEMGATRAAYGYPFPTLLYSVGHAIAGGVNQLVLHGQSYTGDYYETTWPGYTAFSYTTSELYSDKQPSWDHGMSDVLNFLGRVQYTQQQGVPRVDLAIYNKVSATNSSAFPSIYQSDDLADEGWSWAYLTPDNFALPEATVKNSVLGPDGPRFKALIVTSDSNMTLVGVRKIRQYATRGLPIILSGGLPGVYFSSLNGSEPATIEVELKNLSTLDNVYTVEAGGVADKLASFGLSPNINVQTNGRWYTTWREDPSTGVDYALIFCDTNSSSGYITVSGPSKNKAPFYLNAWTGAISPVFTYNVTDSGLTVPVSLQGNQMMIIAFSSRSIDKSGTPKFHAVETPSSVLGTSYTQKNGWVAHLSKGESQVTAGRIRLSNGRHFQLPQQGKIADTFNLSDWKLIAEHWEAPENSSEARTIARKYNTTHNLPGLVSWAEVPALRNVSGLGYYTTTFEWPPANQTGISGEADGAYIIFPRVLHAIRVSINGHQLPPLDYTDARADISRYLNNSKNEILAVVPTTMWNYIRSILPDIRDQGHLPGLLDMGLPVPDISDNGLVGEVGVVPYVNVTIA</sequence>
<gene>
    <name evidence="2" type="ORF">BJY01DRAFT_263735</name>
</gene>
<evidence type="ECO:0000313" key="3">
    <source>
        <dbReference type="Proteomes" id="UP001610446"/>
    </source>
</evidence>
<dbReference type="EMBL" id="JBFXLU010000075">
    <property type="protein sequence ID" value="KAL2845070.1"/>
    <property type="molecule type" value="Genomic_DNA"/>
</dbReference>
<reference evidence="2 3" key="1">
    <citation type="submission" date="2024-07" db="EMBL/GenBank/DDBJ databases">
        <title>Section-level genome sequencing and comparative genomics of Aspergillus sections Usti and Cavernicolus.</title>
        <authorList>
            <consortium name="Lawrence Berkeley National Laboratory"/>
            <person name="Nybo J.L."/>
            <person name="Vesth T.C."/>
            <person name="Theobald S."/>
            <person name="Frisvad J.C."/>
            <person name="Larsen T.O."/>
            <person name="Kjaerboelling I."/>
            <person name="Rothschild-Mancinelli K."/>
            <person name="Lyhne E.K."/>
            <person name="Kogle M.E."/>
            <person name="Barry K."/>
            <person name="Clum A."/>
            <person name="Na H."/>
            <person name="Ledsgaard L."/>
            <person name="Lin J."/>
            <person name="Lipzen A."/>
            <person name="Kuo A."/>
            <person name="Riley R."/>
            <person name="Mondo S."/>
            <person name="Labutti K."/>
            <person name="Haridas S."/>
            <person name="Pangalinan J."/>
            <person name="Salamov A.A."/>
            <person name="Simmons B.A."/>
            <person name="Magnuson J.K."/>
            <person name="Chen J."/>
            <person name="Drula E."/>
            <person name="Henrissat B."/>
            <person name="Wiebenga A."/>
            <person name="Lubbers R.J."/>
            <person name="Gomes A.C."/>
            <person name="Makela M.R."/>
            <person name="Stajich J."/>
            <person name="Grigoriev I.V."/>
            <person name="Mortensen U.H."/>
            <person name="De Vries R.P."/>
            <person name="Baker S.E."/>
            <person name="Andersen M.R."/>
        </authorList>
    </citation>
    <scope>NUCLEOTIDE SEQUENCE [LARGE SCALE GENOMIC DNA]</scope>
    <source>
        <strain evidence="2 3">CBS 123904</strain>
    </source>
</reference>
<dbReference type="Gene3D" id="2.60.120.260">
    <property type="entry name" value="Galactose-binding domain-like"/>
    <property type="match status" value="1"/>
</dbReference>
<keyword evidence="1" id="KW-0732">Signal</keyword>
<evidence type="ECO:0000313" key="2">
    <source>
        <dbReference type="EMBL" id="KAL2845070.1"/>
    </source>
</evidence>